<reference evidence="4" key="1">
    <citation type="submission" date="2022-10" db="EMBL/GenBank/DDBJ databases">
        <authorList>
            <person name="Chen Y."/>
            <person name="Dougan E. K."/>
            <person name="Chan C."/>
            <person name="Rhodes N."/>
            <person name="Thang M."/>
        </authorList>
    </citation>
    <scope>NUCLEOTIDE SEQUENCE</scope>
</reference>
<feature type="domain" description="C2" evidence="3">
    <location>
        <begin position="362"/>
        <end position="484"/>
    </location>
</feature>
<dbReference type="PROSITE" id="PS50004">
    <property type="entry name" value="C2"/>
    <property type="match status" value="1"/>
</dbReference>
<dbReference type="Proteomes" id="UP001152797">
    <property type="component" value="Unassembled WGS sequence"/>
</dbReference>
<accession>A0A9P1BFU8</accession>
<dbReference type="SUPFAM" id="SSF48452">
    <property type="entry name" value="TPR-like"/>
    <property type="match status" value="1"/>
</dbReference>
<evidence type="ECO:0000313" key="5">
    <source>
        <dbReference type="EMBL" id="CAL4760026.1"/>
    </source>
</evidence>
<dbReference type="SUPFAM" id="SSF49562">
    <property type="entry name" value="C2 domain (Calcium/lipid-binding domain, CaLB)"/>
    <property type="match status" value="1"/>
</dbReference>
<organism evidence="4">
    <name type="scientific">Cladocopium goreaui</name>
    <dbReference type="NCBI Taxonomy" id="2562237"/>
    <lineage>
        <taxon>Eukaryota</taxon>
        <taxon>Sar</taxon>
        <taxon>Alveolata</taxon>
        <taxon>Dinophyceae</taxon>
        <taxon>Suessiales</taxon>
        <taxon>Symbiodiniaceae</taxon>
        <taxon>Cladocopium</taxon>
    </lineage>
</organism>
<dbReference type="InterPro" id="IPR011990">
    <property type="entry name" value="TPR-like_helical_dom_sf"/>
</dbReference>
<dbReference type="InterPro" id="IPR000008">
    <property type="entry name" value="C2_dom"/>
</dbReference>
<feature type="region of interest" description="Disordered" evidence="1">
    <location>
        <begin position="857"/>
        <end position="881"/>
    </location>
</feature>
<proteinExistence type="predicted"/>
<dbReference type="SUPFAM" id="SSF57184">
    <property type="entry name" value="Growth factor receptor domain"/>
    <property type="match status" value="1"/>
</dbReference>
<dbReference type="Gene3D" id="3.20.20.80">
    <property type="entry name" value="Glycosidases"/>
    <property type="match status" value="1"/>
</dbReference>
<dbReference type="EMBL" id="CAMXCT030000029">
    <property type="protein sequence ID" value="CAL4760026.1"/>
    <property type="molecule type" value="Genomic_DNA"/>
</dbReference>
<comment type="caution">
    <text evidence="4">The sequence shown here is derived from an EMBL/GenBank/DDBJ whole genome shotgun (WGS) entry which is preliminary data.</text>
</comment>
<evidence type="ECO:0000256" key="2">
    <source>
        <dbReference type="SAM" id="Phobius"/>
    </source>
</evidence>
<reference evidence="5 6" key="2">
    <citation type="submission" date="2024-05" db="EMBL/GenBank/DDBJ databases">
        <authorList>
            <person name="Chen Y."/>
            <person name="Shah S."/>
            <person name="Dougan E. K."/>
            <person name="Thang M."/>
            <person name="Chan C."/>
        </authorList>
    </citation>
    <scope>NUCLEOTIDE SEQUENCE [LARGE SCALE GENOMIC DNA]</scope>
</reference>
<dbReference type="Gene3D" id="1.25.40.10">
    <property type="entry name" value="Tetratricopeptide repeat domain"/>
    <property type="match status" value="1"/>
</dbReference>
<name>A0A9P1BFU8_9DINO</name>
<keyword evidence="2" id="KW-1133">Transmembrane helix</keyword>
<feature type="transmembrane region" description="Helical" evidence="2">
    <location>
        <begin position="688"/>
        <end position="711"/>
    </location>
</feature>
<dbReference type="OrthoDB" id="421038at2759"/>
<dbReference type="InterPro" id="IPR009030">
    <property type="entry name" value="Growth_fac_rcpt_cys_sf"/>
</dbReference>
<gene>
    <name evidence="4" type="ORF">C1SCF055_LOCUS1274</name>
</gene>
<keyword evidence="2" id="KW-0812">Transmembrane</keyword>
<dbReference type="CDD" id="cd00030">
    <property type="entry name" value="C2"/>
    <property type="match status" value="1"/>
</dbReference>
<dbReference type="InterPro" id="IPR035892">
    <property type="entry name" value="C2_domain_sf"/>
</dbReference>
<dbReference type="EMBL" id="CAMXCT020000029">
    <property type="protein sequence ID" value="CAL1126089.1"/>
    <property type="molecule type" value="Genomic_DNA"/>
</dbReference>
<dbReference type="EMBL" id="CAMXCT010000029">
    <property type="protein sequence ID" value="CAI3972714.1"/>
    <property type="molecule type" value="Genomic_DNA"/>
</dbReference>
<feature type="transmembrane region" description="Helical" evidence="2">
    <location>
        <begin position="1001"/>
        <end position="1018"/>
    </location>
</feature>
<protein>
    <submittedName>
        <fullName evidence="5">Calponin-homology (CH) domain-containing protein</fullName>
    </submittedName>
</protein>
<dbReference type="Gene3D" id="2.60.40.150">
    <property type="entry name" value="C2 domain"/>
    <property type="match status" value="1"/>
</dbReference>
<feature type="transmembrane region" description="Helical" evidence="2">
    <location>
        <begin position="1025"/>
        <end position="1044"/>
    </location>
</feature>
<evidence type="ECO:0000256" key="1">
    <source>
        <dbReference type="SAM" id="MobiDB-lite"/>
    </source>
</evidence>
<dbReference type="Pfam" id="PF00168">
    <property type="entry name" value="C2"/>
    <property type="match status" value="1"/>
</dbReference>
<evidence type="ECO:0000313" key="6">
    <source>
        <dbReference type="Proteomes" id="UP001152797"/>
    </source>
</evidence>
<feature type="transmembrane region" description="Helical" evidence="2">
    <location>
        <begin position="961"/>
        <end position="981"/>
    </location>
</feature>
<evidence type="ECO:0000313" key="4">
    <source>
        <dbReference type="EMBL" id="CAI3972714.1"/>
    </source>
</evidence>
<dbReference type="InterPro" id="IPR017853">
    <property type="entry name" value="GH"/>
</dbReference>
<keyword evidence="2" id="KW-0472">Membrane</keyword>
<dbReference type="SUPFAM" id="SSF51445">
    <property type="entry name" value="(Trans)glycosidases"/>
    <property type="match status" value="1"/>
</dbReference>
<sequence>MVSMPPELGETSHELSELSSLVKKIETAQLESRPLSSDEATALDVAFSKTNLRELCQAKLADSAKSELCSLAHRIWAAVGQGPPYDPLQDAKCRNLACNIFSASFRGCIPPSDALLLSAHWAFSGQAWMRADASSPLALPCFAEAAKAWRSQPSVKLAQVAAQALLWAGEAHFRQVSYIEAFSQLSQARDIICSYQDWDGMLDNFLRVCFEQANAHRAAGNLSEAIELLNLAIAAGPNAAPAAKCRLLRALALCHVSGVEGMAHAKQAFALSPTSKDRVLSLQATEFSSLIQAVRPHRRRQQWQEEKGLAMVFDPAKDLPIHRPQVAGPPGWDEELGASEQQALLRQVPSNEVVKDDFHRYRWRCIFQPERAVETLGPVAELQLVIVKARDLHSHELSKMLQPTCNPACKVYLDDNLVCQSKCQQQTVEPEWQFPRAVGVTCPFSMLRVQVVDQGKSNAVTRNIGFVEICIGDLPLNKDIEGWFELRHQESLQRSSWDRYQKHCQKRDDEMPNVRLRKQRAQKLRSVKGQDQQMLEGDGTETINSGTQRTFLSSCVTYFADRSTELGLNVSQALRPAIRDNAGEILLRLRFSYLDRAKDSFFARALNPPTSRDHGTQTLQADEDLQLQQLWDEVIDVKHKLLEEAFCSTRNFVNYILQWRSILLSSFLLASLLCPLGYSALFPYPRNLWLWTAVLPGTLAFVHLILSISALRAVMLQGGSNAPLTQEGFARAAAWRDTEHVMTFITRVLVDLKGSVTDENELRSFAARSFRDGKPLLTISELRTGLKAARWIRFEMPWQAPESEIDAKMLLREGFPSTQLQCGDLVLVDERTRATVKFVDDPYVVVEYDELNERASQRQAKVASASPREPRGNESLLPDSPKAAEVVHSTAGGKDNLAEDRIPKSRVSLRPKLPAVPQKYVPRQLAGEIYSMCIVIDDLKTLLCPIFSFWGDVLCWRRWDIALLMFFLLMLTSVASTMAFLLECCIDSSGAQIAKATVRSIMLAIKILLALAVFGIFLRRARWFAGSHAVLVPYMLALFVSPATCSKDLALLQRYGRDAGFALSTRKLGNLQRAKSHKVRISPEDFIFLLAFCGGSTPTLQNQGVSCQQGFRNNSKQLSAKTVQLFLGSRAAMKSALETSKIQEAQVAALSLAKESGADWGWAKMLVLTNTELRKPRKTSNNSADFGHPMDVIVHAMRAALLLLLPQLVLGIGEEQPLGADDECIASDTCALNALQRTGKRKTMPVPAEQSHSLLQDASALVEGRSAGGGSILSSWQGVRETGSSCMWTNCDEVSLGPTTCHHWRCICKEGYYYNKEASKCTAQPKDVGDLDTGGQCRWTNCHPSRGLTRCVSYKCLCLAGYRAAEGKCVLKEGMRQTPETSIACGSPSINDLCWKAVDWAMYDGIYADPKEYPGLHPGMSSFDEFQSFINKIDPVTCPKPCGMVYETFASPRLLDPSYHAVKGVSYGPAPVKKPGSPLMNDDFMADITGAMWADWGRGDLQLIKDMGGNTIRMYGNDANTSHRAFLDLAYKKGIDVIAGMSDFGFTQGPDNCLINDWYCYDEAYFFYHKNLLMGFAIDDFKRYHPALKALILANEPDLKVHPRSLTCRAMASVFDAILQAEKDVGVTGNPIALTITWSFAMFPDSQVHPNAPALGQMEEFWKCLQDGPEKPPINYKPKNDLVQAFRTRFVHSFNTANKANEVAHMMLEKYIHSSFWTHEMKVPVFIGEYHSVHGDMMNDLTRAIKLAKSPRYPFFMGYSFFEFSRSYWKGGPEMEFGMYGYGDCPLMDMNYTGLTYTIWNLIPMRDRRGHSLPSALKKAFTQDSGLPKLLSHPHIECKASTKGLP</sequence>
<keyword evidence="6" id="KW-1185">Reference proteome</keyword>
<evidence type="ECO:0000259" key="3">
    <source>
        <dbReference type="PROSITE" id="PS50004"/>
    </source>
</evidence>